<dbReference type="SUPFAM" id="SSF53474">
    <property type="entry name" value="alpha/beta-Hydrolases"/>
    <property type="match status" value="1"/>
</dbReference>
<comment type="caution">
    <text evidence="1">The sequence shown here is derived from an EMBL/GenBank/DDBJ whole genome shotgun (WGS) entry which is preliminary data.</text>
</comment>
<keyword evidence="2" id="KW-1185">Reference proteome</keyword>
<organism evidence="1 2">
    <name type="scientific">Paraburkholderia nemoris</name>
    <dbReference type="NCBI Taxonomy" id="2793076"/>
    <lineage>
        <taxon>Bacteria</taxon>
        <taxon>Pseudomonadati</taxon>
        <taxon>Pseudomonadota</taxon>
        <taxon>Betaproteobacteria</taxon>
        <taxon>Burkholderiales</taxon>
        <taxon>Burkholderiaceae</taxon>
        <taxon>Paraburkholderia</taxon>
    </lineage>
</organism>
<sequence length="53" mass="5724">MVDGIRVYYEEAGEGHPNVCFHAASEDTLMYGHVLDGLSDGFRAIGFVVPGHS</sequence>
<dbReference type="InterPro" id="IPR029058">
    <property type="entry name" value="AB_hydrolase_fold"/>
</dbReference>
<protein>
    <submittedName>
        <fullName evidence="1">Uncharacterized protein</fullName>
    </submittedName>
</protein>
<gene>
    <name evidence="1" type="ORF">R69776_01594</name>
</gene>
<dbReference type="EMBL" id="CAJNBH010000004">
    <property type="protein sequence ID" value="CAE6722451.1"/>
    <property type="molecule type" value="Genomic_DNA"/>
</dbReference>
<evidence type="ECO:0000313" key="2">
    <source>
        <dbReference type="Proteomes" id="UP000673821"/>
    </source>
</evidence>
<proteinExistence type="predicted"/>
<dbReference type="Gene3D" id="3.40.50.1820">
    <property type="entry name" value="alpha/beta hydrolase"/>
    <property type="match status" value="1"/>
</dbReference>
<evidence type="ECO:0000313" key="1">
    <source>
        <dbReference type="EMBL" id="CAE6722451.1"/>
    </source>
</evidence>
<dbReference type="RefSeq" id="WP_200658218.1">
    <property type="nucleotide sequence ID" value="NZ_CAJNBH010000004.1"/>
</dbReference>
<dbReference type="Proteomes" id="UP000673821">
    <property type="component" value="Unassembled WGS sequence"/>
</dbReference>
<name>A0ABM8QY43_9BURK</name>
<reference evidence="1 2" key="1">
    <citation type="submission" date="2021-02" db="EMBL/GenBank/DDBJ databases">
        <authorList>
            <person name="Vanwijnsberghe S."/>
        </authorList>
    </citation>
    <scope>NUCLEOTIDE SEQUENCE [LARGE SCALE GENOMIC DNA]</scope>
    <source>
        <strain evidence="1 2">R-69776</strain>
    </source>
</reference>
<accession>A0ABM8QY43</accession>